<comment type="caution">
    <text evidence="3">The sequence shown here is derived from an EMBL/GenBank/DDBJ whole genome shotgun (WGS) entry which is preliminary data.</text>
</comment>
<dbReference type="EMBL" id="JANFNG010000008">
    <property type="protein sequence ID" value="MCQ4081466.1"/>
    <property type="molecule type" value="Genomic_DNA"/>
</dbReference>
<organism evidence="3 4">
    <name type="scientific">Streptomyces humicola</name>
    <dbReference type="NCBI Taxonomy" id="2953240"/>
    <lineage>
        <taxon>Bacteria</taxon>
        <taxon>Bacillati</taxon>
        <taxon>Actinomycetota</taxon>
        <taxon>Actinomycetes</taxon>
        <taxon>Kitasatosporales</taxon>
        <taxon>Streptomycetaceae</taxon>
        <taxon>Streptomyces</taxon>
    </lineage>
</organism>
<keyword evidence="4" id="KW-1185">Reference proteome</keyword>
<dbReference type="Proteomes" id="UP001057702">
    <property type="component" value="Unassembled WGS sequence"/>
</dbReference>
<evidence type="ECO:0000256" key="2">
    <source>
        <dbReference type="SAM" id="Phobius"/>
    </source>
</evidence>
<feature type="region of interest" description="Disordered" evidence="1">
    <location>
        <begin position="1"/>
        <end position="20"/>
    </location>
</feature>
<dbReference type="RefSeq" id="WP_255920375.1">
    <property type="nucleotide sequence ID" value="NZ_JANFNG010000008.1"/>
</dbReference>
<keyword evidence="2" id="KW-0812">Transmembrane</keyword>
<keyword evidence="2" id="KW-1133">Transmembrane helix</keyword>
<sequence>MNSTPVHLATSYPPSPRRLRDPIPQRFAQRRINAAAGLMLAFAAALGGWALVHDASGTGIRVSGTVCSAGGAEAHRPVRIDLPRAGVHAAARRGNAIAAALVRHGFPQHAAEEPVLRAGEACLTYDDLQPAFRRWLTDRLDDLRRAITVRAAH</sequence>
<name>A0ABT1PUX3_9ACTN</name>
<feature type="transmembrane region" description="Helical" evidence="2">
    <location>
        <begin position="32"/>
        <end position="52"/>
    </location>
</feature>
<evidence type="ECO:0000256" key="1">
    <source>
        <dbReference type="SAM" id="MobiDB-lite"/>
    </source>
</evidence>
<proteinExistence type="predicted"/>
<accession>A0ABT1PUX3</accession>
<evidence type="ECO:0000313" key="4">
    <source>
        <dbReference type="Proteomes" id="UP001057702"/>
    </source>
</evidence>
<keyword evidence="2" id="KW-0472">Membrane</keyword>
<gene>
    <name evidence="3" type="ORF">NGB36_12865</name>
</gene>
<reference evidence="3" key="1">
    <citation type="submission" date="2022-06" db="EMBL/GenBank/DDBJ databases">
        <title>Draft genome sequence of Streptomyces sp. RB6PN25 isolated from peat swamp forest in Thailand.</title>
        <authorList>
            <person name="Duangmal K."/>
            <person name="Klaysubun C."/>
        </authorList>
    </citation>
    <scope>NUCLEOTIDE SEQUENCE</scope>
    <source>
        <strain evidence="3">RB6PN25</strain>
    </source>
</reference>
<protein>
    <submittedName>
        <fullName evidence="3">Uncharacterized protein</fullName>
    </submittedName>
</protein>
<evidence type="ECO:0000313" key="3">
    <source>
        <dbReference type="EMBL" id="MCQ4081466.1"/>
    </source>
</evidence>